<accession>A0A3B0XEK4</accession>
<gene>
    <name evidence="2" type="ORF">MNBD_GAMMA11-1400</name>
</gene>
<dbReference type="Pfam" id="PF13098">
    <property type="entry name" value="Thioredoxin_2"/>
    <property type="match status" value="1"/>
</dbReference>
<dbReference type="EMBL" id="UOFG01000149">
    <property type="protein sequence ID" value="VAW61547.1"/>
    <property type="molecule type" value="Genomic_DNA"/>
</dbReference>
<evidence type="ECO:0000313" key="2">
    <source>
        <dbReference type="EMBL" id="VAW61547.1"/>
    </source>
</evidence>
<dbReference type="Gene3D" id="3.40.30.10">
    <property type="entry name" value="Glutaredoxin"/>
    <property type="match status" value="1"/>
</dbReference>
<dbReference type="AlphaFoldDB" id="A0A3B0XEK4"/>
<proteinExistence type="predicted"/>
<dbReference type="SUPFAM" id="SSF52833">
    <property type="entry name" value="Thioredoxin-like"/>
    <property type="match status" value="1"/>
</dbReference>
<feature type="domain" description="Thioredoxin-like fold" evidence="1">
    <location>
        <begin position="44"/>
        <end position="147"/>
    </location>
</feature>
<sequence length="159" mass="18120">MSGASEKRLKRYLVFFMILLSLNISAAPVIETVTDLRVLKQQSEQAKLPILLLFSSEDCEFCEAIRENYLIPMQQSNNYSSRVLFRQVYIDSFSHIRDRKGKLVGGDKLALKYDVEVTPTILFINAEGKELAERIVGLSGADYFDYMLDSKISRLSVPQ</sequence>
<organism evidence="2">
    <name type="scientific">hydrothermal vent metagenome</name>
    <dbReference type="NCBI Taxonomy" id="652676"/>
    <lineage>
        <taxon>unclassified sequences</taxon>
        <taxon>metagenomes</taxon>
        <taxon>ecological metagenomes</taxon>
    </lineage>
</organism>
<reference evidence="2" key="1">
    <citation type="submission" date="2018-06" db="EMBL/GenBank/DDBJ databases">
        <authorList>
            <person name="Zhirakovskaya E."/>
        </authorList>
    </citation>
    <scope>NUCLEOTIDE SEQUENCE</scope>
</reference>
<protein>
    <recommendedName>
        <fullName evidence="1">Thioredoxin-like fold domain-containing protein</fullName>
    </recommendedName>
</protein>
<dbReference type="InterPro" id="IPR012336">
    <property type="entry name" value="Thioredoxin-like_fold"/>
</dbReference>
<evidence type="ECO:0000259" key="1">
    <source>
        <dbReference type="Pfam" id="PF13098"/>
    </source>
</evidence>
<dbReference type="InterPro" id="IPR036249">
    <property type="entry name" value="Thioredoxin-like_sf"/>
</dbReference>
<name>A0A3B0XEK4_9ZZZZ</name>